<dbReference type="KEGG" id="pmad:BAY61_21505"/>
<proteinExistence type="predicted"/>
<organism evidence="1 2">
    <name type="scientific">Prauserella marina</name>
    <dbReference type="NCBI Taxonomy" id="530584"/>
    <lineage>
        <taxon>Bacteria</taxon>
        <taxon>Bacillati</taxon>
        <taxon>Actinomycetota</taxon>
        <taxon>Actinomycetes</taxon>
        <taxon>Pseudonocardiales</taxon>
        <taxon>Pseudonocardiaceae</taxon>
        <taxon>Prauserella</taxon>
    </lineage>
</organism>
<evidence type="ECO:0000313" key="2">
    <source>
        <dbReference type="Proteomes" id="UP000199494"/>
    </source>
</evidence>
<sequence length="121" mass="13262">MNTLSTGAFSGDRSVRHWLSELEPYREGRAATSARLAVLGAFCAHAGKSPDELVAFCFLRKKTTGQRFLSGARRRAVNGMLEKFVAEQGWIGKEAVSNTNVVRSFLIHNGILIQGAVWRGP</sequence>
<dbReference type="RefSeq" id="WP_091809808.1">
    <property type="nucleotide sequence ID" value="NZ_CP016353.1"/>
</dbReference>
<name>A0A222VTD5_9PSEU</name>
<dbReference type="OrthoDB" id="3698481at2"/>
<protein>
    <submittedName>
        <fullName evidence="1">Uncharacterized protein</fullName>
    </submittedName>
</protein>
<dbReference type="STRING" id="530584.SAMN05421630_112194"/>
<gene>
    <name evidence="1" type="ORF">SAMN05421630_112194</name>
</gene>
<keyword evidence="2" id="KW-1185">Reference proteome</keyword>
<accession>A0A222VTD5</accession>
<dbReference type="EMBL" id="FMZE01000012">
    <property type="protein sequence ID" value="SDD79872.1"/>
    <property type="molecule type" value="Genomic_DNA"/>
</dbReference>
<dbReference type="Proteomes" id="UP000199494">
    <property type="component" value="Unassembled WGS sequence"/>
</dbReference>
<dbReference type="AlphaFoldDB" id="A0A222VTD5"/>
<reference evidence="1 2" key="1">
    <citation type="submission" date="2016-10" db="EMBL/GenBank/DDBJ databases">
        <authorList>
            <person name="de Groot N.N."/>
        </authorList>
    </citation>
    <scope>NUCLEOTIDE SEQUENCE [LARGE SCALE GENOMIC DNA]</scope>
    <source>
        <strain evidence="1 2">CGMCC 4.5506</strain>
    </source>
</reference>
<evidence type="ECO:0000313" key="1">
    <source>
        <dbReference type="EMBL" id="SDD79872.1"/>
    </source>
</evidence>